<evidence type="ECO:0000313" key="1">
    <source>
        <dbReference type="EMBL" id="AYV83271.1"/>
    </source>
</evidence>
<name>A0A3G5AAP0_9VIRU</name>
<protein>
    <submittedName>
        <fullName evidence="1">Uncharacterized protein</fullName>
    </submittedName>
</protein>
<accession>A0A3G5AAP0</accession>
<dbReference type="EMBL" id="MK072387">
    <property type="protein sequence ID" value="AYV83271.1"/>
    <property type="molecule type" value="Genomic_DNA"/>
</dbReference>
<gene>
    <name evidence="1" type="ORF">Hyperionvirus5_77</name>
</gene>
<reference evidence="1" key="1">
    <citation type="submission" date="2018-10" db="EMBL/GenBank/DDBJ databases">
        <title>Hidden diversity of soil giant viruses.</title>
        <authorList>
            <person name="Schulz F."/>
            <person name="Alteio L."/>
            <person name="Goudeau D."/>
            <person name="Ryan E.M."/>
            <person name="Malmstrom R.R."/>
            <person name="Blanchard J."/>
            <person name="Woyke T."/>
        </authorList>
    </citation>
    <scope>NUCLEOTIDE SEQUENCE</scope>
    <source>
        <strain evidence="1">HYV1</strain>
    </source>
</reference>
<proteinExistence type="predicted"/>
<organism evidence="1">
    <name type="scientific">Hyperionvirus sp</name>
    <dbReference type="NCBI Taxonomy" id="2487770"/>
    <lineage>
        <taxon>Viruses</taxon>
        <taxon>Varidnaviria</taxon>
        <taxon>Bamfordvirae</taxon>
        <taxon>Nucleocytoviricota</taxon>
        <taxon>Megaviricetes</taxon>
        <taxon>Imitervirales</taxon>
        <taxon>Mimiviridae</taxon>
        <taxon>Klosneuvirinae</taxon>
    </lineage>
</organism>
<sequence length="121" mass="13931">MTSSCPTCTFIIRRLPQEIGACSECKEMIGVAEYKYCGGCAEKLNKCDLCGNDFKPCREYLADLKSRFDRNIIFWTEKANADVVAGFKKQYEIIQKFFDNDKPASETTKITLECYLYMRTN</sequence>